<gene>
    <name evidence="1" type="ORF">S58_69110</name>
</gene>
<reference evidence="1 2" key="1">
    <citation type="journal article" date="2013" name="Appl. Environ. Microbiol.">
        <title>Genome analysis suggests that the soil oligotrophic bacterium Agromonas oligotrophica (Bradyrhizobium oligotrophicum) is a nitrogen-fixing symbiont of Aeschynomene indica.</title>
        <authorList>
            <person name="Okubo T."/>
            <person name="Fukushima S."/>
            <person name="Itakura M."/>
            <person name="Oshima K."/>
            <person name="Longtonglang A."/>
            <person name="Teaumroong N."/>
            <person name="Mitsui H."/>
            <person name="Hattori M."/>
            <person name="Hattori R."/>
            <person name="Hattori T."/>
            <person name="Minamisawa K."/>
        </authorList>
    </citation>
    <scope>NUCLEOTIDE SEQUENCE [LARGE SCALE GENOMIC DNA]</scope>
    <source>
        <strain evidence="1 2">S58</strain>
    </source>
</reference>
<name>M4ZGA1_9BRAD</name>
<proteinExistence type="predicted"/>
<dbReference type="HOGENOM" id="CLU_2328266_0_0_5"/>
<protein>
    <submittedName>
        <fullName evidence="1">Uncharacterized protein</fullName>
    </submittedName>
</protein>
<dbReference type="KEGG" id="aol:S58_69110"/>
<dbReference type="Proteomes" id="UP000011841">
    <property type="component" value="Chromosome"/>
</dbReference>
<evidence type="ECO:0000313" key="2">
    <source>
        <dbReference type="Proteomes" id="UP000011841"/>
    </source>
</evidence>
<dbReference type="RefSeq" id="WP_015669951.1">
    <property type="nucleotide sequence ID" value="NC_020453.1"/>
</dbReference>
<accession>M4ZGA1</accession>
<sequence length="98" mass="10411">MAAIASDLGVAGPALVSISLDGVEDVELSAARPGGRRVRQPEVILPVAKLAEMNGELAPKVQEQLDILWQTAGWIDGSPSFTSEAWAGYSDKQNYSIE</sequence>
<dbReference type="GeneID" id="301820585"/>
<dbReference type="AlphaFoldDB" id="M4ZGA1"/>
<dbReference type="EMBL" id="AP012603">
    <property type="protein sequence ID" value="BAM92877.1"/>
    <property type="molecule type" value="Genomic_DNA"/>
</dbReference>
<dbReference type="OrthoDB" id="8910972at2"/>
<dbReference type="STRING" id="1245469.S58_69110"/>
<evidence type="ECO:0000313" key="1">
    <source>
        <dbReference type="EMBL" id="BAM92877.1"/>
    </source>
</evidence>
<keyword evidence="2" id="KW-1185">Reference proteome</keyword>
<organism evidence="1 2">
    <name type="scientific">Bradyrhizobium oligotrophicum S58</name>
    <dbReference type="NCBI Taxonomy" id="1245469"/>
    <lineage>
        <taxon>Bacteria</taxon>
        <taxon>Pseudomonadati</taxon>
        <taxon>Pseudomonadota</taxon>
        <taxon>Alphaproteobacteria</taxon>
        <taxon>Hyphomicrobiales</taxon>
        <taxon>Nitrobacteraceae</taxon>
        <taxon>Bradyrhizobium</taxon>
    </lineage>
</organism>